<dbReference type="AlphaFoldDB" id="A0AAJ1Z1W7"/>
<dbReference type="Proteomes" id="UP001248134">
    <property type="component" value="Unassembled WGS sequence"/>
</dbReference>
<evidence type="ECO:0000313" key="4">
    <source>
        <dbReference type="Proteomes" id="UP001248134"/>
    </source>
</evidence>
<dbReference type="Pfam" id="PF13333">
    <property type="entry name" value="rve_2"/>
    <property type="match status" value="1"/>
</dbReference>
<evidence type="ECO:0000256" key="1">
    <source>
        <dbReference type="ARBA" id="ARBA00002286"/>
    </source>
</evidence>
<comment type="function">
    <text evidence="1">Involved in the transposition of the insertion sequence.</text>
</comment>
<evidence type="ECO:0000313" key="3">
    <source>
        <dbReference type="EMBL" id="MDR4328380.1"/>
    </source>
</evidence>
<proteinExistence type="predicted"/>
<protein>
    <submittedName>
        <fullName evidence="3">IS3 family transposase</fullName>
    </submittedName>
</protein>
<gene>
    <name evidence="3" type="ORF">FOS08_21445</name>
</gene>
<dbReference type="RefSeq" id="WP_098604351.1">
    <property type="nucleotide sequence ID" value="NZ_NVGP01000059.1"/>
</dbReference>
<feature type="domain" description="Integrase catalytic" evidence="2">
    <location>
        <begin position="6"/>
        <end position="56"/>
    </location>
</feature>
<dbReference type="InterPro" id="IPR050900">
    <property type="entry name" value="Transposase_IS3/IS150/IS904"/>
</dbReference>
<comment type="caution">
    <text evidence="3">The sequence shown here is derived from an EMBL/GenBank/DDBJ whole genome shotgun (WGS) entry which is preliminary data.</text>
</comment>
<reference evidence="3" key="1">
    <citation type="submission" date="2019-07" db="EMBL/GenBank/DDBJ databases">
        <title>Phylogenomic Reclassification of ATCC Bacillus Strains and Various Taxa within the Genus Bacillus.</title>
        <authorList>
            <person name="Riojas M.A."/>
            <person name="Frank A.M."/>
            <person name="Fenn S.L."/>
            <person name="King S.P."/>
            <person name="Brower S.M."/>
            <person name="Hazbon M.H."/>
        </authorList>
    </citation>
    <scope>NUCLEOTIDE SEQUENCE</scope>
    <source>
        <strain evidence="3">NR-12239</strain>
    </source>
</reference>
<sequence length="57" mass="6964">MNAPIESFHCLLEYECLNRYMFQTYAEAYQVIATYIEFYNNRRIHSNILDLSPNEFY</sequence>
<dbReference type="InterPro" id="IPR001584">
    <property type="entry name" value="Integrase_cat-core"/>
</dbReference>
<name>A0AAJ1Z1W7_9BACI</name>
<dbReference type="SUPFAM" id="SSF53098">
    <property type="entry name" value="Ribonuclease H-like"/>
    <property type="match status" value="1"/>
</dbReference>
<accession>A0AAJ1Z1W7</accession>
<organism evidence="3 4">
    <name type="scientific">Bacillus pseudomycoides</name>
    <dbReference type="NCBI Taxonomy" id="64104"/>
    <lineage>
        <taxon>Bacteria</taxon>
        <taxon>Bacillati</taxon>
        <taxon>Bacillota</taxon>
        <taxon>Bacilli</taxon>
        <taxon>Bacillales</taxon>
        <taxon>Bacillaceae</taxon>
        <taxon>Bacillus</taxon>
        <taxon>Bacillus cereus group</taxon>
    </lineage>
</organism>
<dbReference type="PANTHER" id="PTHR46889">
    <property type="entry name" value="TRANSPOSASE INSF FOR INSERTION SEQUENCE IS3B-RELATED"/>
    <property type="match status" value="1"/>
</dbReference>
<dbReference type="InterPro" id="IPR012337">
    <property type="entry name" value="RNaseH-like_sf"/>
</dbReference>
<dbReference type="PANTHER" id="PTHR46889:SF4">
    <property type="entry name" value="TRANSPOSASE INSO FOR INSERTION SEQUENCE ELEMENT IS911B-RELATED"/>
    <property type="match status" value="1"/>
</dbReference>
<dbReference type="EMBL" id="VLYX01000030">
    <property type="protein sequence ID" value="MDR4328380.1"/>
    <property type="molecule type" value="Genomic_DNA"/>
</dbReference>
<evidence type="ECO:0000259" key="2">
    <source>
        <dbReference type="Pfam" id="PF13333"/>
    </source>
</evidence>
<dbReference type="GO" id="GO:0015074">
    <property type="term" value="P:DNA integration"/>
    <property type="evidence" value="ECO:0007669"/>
    <property type="project" value="InterPro"/>
</dbReference>